<name>A0A0D0BCL9_9AGAM</name>
<organism evidence="2 3">
    <name type="scientific">Suillus luteus UH-Slu-Lm8-n1</name>
    <dbReference type="NCBI Taxonomy" id="930992"/>
    <lineage>
        <taxon>Eukaryota</taxon>
        <taxon>Fungi</taxon>
        <taxon>Dikarya</taxon>
        <taxon>Basidiomycota</taxon>
        <taxon>Agaricomycotina</taxon>
        <taxon>Agaricomycetes</taxon>
        <taxon>Agaricomycetidae</taxon>
        <taxon>Boletales</taxon>
        <taxon>Suillineae</taxon>
        <taxon>Suillaceae</taxon>
        <taxon>Suillus</taxon>
    </lineage>
</organism>
<feature type="compositionally biased region" description="Polar residues" evidence="1">
    <location>
        <begin position="37"/>
        <end position="56"/>
    </location>
</feature>
<evidence type="ECO:0000313" key="3">
    <source>
        <dbReference type="Proteomes" id="UP000054485"/>
    </source>
</evidence>
<accession>A0A0D0BCL9</accession>
<reference evidence="3" key="2">
    <citation type="submission" date="2015-01" db="EMBL/GenBank/DDBJ databases">
        <title>Evolutionary Origins and Diversification of the Mycorrhizal Mutualists.</title>
        <authorList>
            <consortium name="DOE Joint Genome Institute"/>
            <consortium name="Mycorrhizal Genomics Consortium"/>
            <person name="Kohler A."/>
            <person name="Kuo A."/>
            <person name="Nagy L.G."/>
            <person name="Floudas D."/>
            <person name="Copeland A."/>
            <person name="Barry K.W."/>
            <person name="Cichocki N."/>
            <person name="Veneault-Fourrey C."/>
            <person name="LaButti K."/>
            <person name="Lindquist E.A."/>
            <person name="Lipzen A."/>
            <person name="Lundell T."/>
            <person name="Morin E."/>
            <person name="Murat C."/>
            <person name="Riley R."/>
            <person name="Ohm R."/>
            <person name="Sun H."/>
            <person name="Tunlid A."/>
            <person name="Henrissat B."/>
            <person name="Grigoriev I.V."/>
            <person name="Hibbett D.S."/>
            <person name="Martin F."/>
        </authorList>
    </citation>
    <scope>NUCLEOTIDE SEQUENCE [LARGE SCALE GENOMIC DNA]</scope>
    <source>
        <strain evidence="3">UH-Slu-Lm8-n1</strain>
    </source>
</reference>
<dbReference type="STRING" id="930992.A0A0D0BCL9"/>
<feature type="compositionally biased region" description="Low complexity" evidence="1">
    <location>
        <begin position="1"/>
        <end position="16"/>
    </location>
</feature>
<feature type="compositionally biased region" description="Basic and acidic residues" evidence="1">
    <location>
        <begin position="74"/>
        <end position="87"/>
    </location>
</feature>
<dbReference type="Proteomes" id="UP000054485">
    <property type="component" value="Unassembled WGS sequence"/>
</dbReference>
<reference evidence="2 3" key="1">
    <citation type="submission" date="2014-04" db="EMBL/GenBank/DDBJ databases">
        <authorList>
            <consortium name="DOE Joint Genome Institute"/>
            <person name="Kuo A."/>
            <person name="Ruytinx J."/>
            <person name="Rineau F."/>
            <person name="Colpaert J."/>
            <person name="Kohler A."/>
            <person name="Nagy L.G."/>
            <person name="Floudas D."/>
            <person name="Copeland A."/>
            <person name="Barry K.W."/>
            <person name="Cichocki N."/>
            <person name="Veneault-Fourrey C."/>
            <person name="LaButti K."/>
            <person name="Lindquist E.A."/>
            <person name="Lipzen A."/>
            <person name="Lundell T."/>
            <person name="Morin E."/>
            <person name="Murat C."/>
            <person name="Sun H."/>
            <person name="Tunlid A."/>
            <person name="Henrissat B."/>
            <person name="Grigoriev I.V."/>
            <person name="Hibbett D.S."/>
            <person name="Martin F."/>
            <person name="Nordberg H.P."/>
            <person name="Cantor M.N."/>
            <person name="Hua S.X."/>
        </authorList>
    </citation>
    <scope>NUCLEOTIDE SEQUENCE [LARGE SCALE GENOMIC DNA]</scope>
    <source>
        <strain evidence="2 3">UH-Slu-Lm8-n1</strain>
    </source>
</reference>
<feature type="region of interest" description="Disordered" evidence="1">
    <location>
        <begin position="1"/>
        <end position="113"/>
    </location>
</feature>
<gene>
    <name evidence="2" type="ORF">CY34DRAFT_73808</name>
</gene>
<proteinExistence type="predicted"/>
<evidence type="ECO:0000256" key="1">
    <source>
        <dbReference type="SAM" id="MobiDB-lite"/>
    </source>
</evidence>
<sequence length="159" mass="17089">MNSPDPGSPISTDSSDSPPPDDFQFVASGPSARDSHQTSFLQSATNQMLGNITSMIPSPGSKRRLPGGSSFDGPSRRDAKTRRREDAMSMAGNSRRMTENQSQNAGGSNFGMTASNAWGAKSEYGSRRDKEELVDGLIAEQLRKEFGDPFLEIAIKSPS</sequence>
<dbReference type="InParanoid" id="A0A0D0BCL9"/>
<evidence type="ECO:0000313" key="2">
    <source>
        <dbReference type="EMBL" id="KIK47494.1"/>
    </source>
</evidence>
<dbReference type="HOGENOM" id="CLU_128855_0_0_1"/>
<feature type="compositionally biased region" description="Polar residues" evidence="1">
    <location>
        <begin position="99"/>
        <end position="113"/>
    </location>
</feature>
<dbReference type="AlphaFoldDB" id="A0A0D0BCL9"/>
<protein>
    <submittedName>
        <fullName evidence="2">Uncharacterized protein</fullName>
    </submittedName>
</protein>
<keyword evidence="3" id="KW-1185">Reference proteome</keyword>
<dbReference type="OrthoDB" id="2726318at2759"/>
<dbReference type="EMBL" id="KN835146">
    <property type="protein sequence ID" value="KIK47494.1"/>
    <property type="molecule type" value="Genomic_DNA"/>
</dbReference>